<name>E5BHX5_9FUSO</name>
<dbReference type="EMBL" id="GG657974">
    <property type="protein sequence ID" value="EFS22098.1"/>
    <property type="molecule type" value="Genomic_DNA"/>
</dbReference>
<dbReference type="RefSeq" id="WP_008802159.1">
    <property type="nucleotide sequence ID" value="NZ_GG657974.1"/>
</dbReference>
<sequence length="69" mass="8155">MINTELLKQKIDSSGYRFSWIAKQLKLSSYGFRKKLNNDTEFKVSEVSKICKILTINDKERDTIFFCKD</sequence>
<protein>
    <recommendedName>
        <fullName evidence="3">Toxin-antitoxin system, antitoxin component, Xre family</fullName>
    </recommendedName>
</protein>
<keyword evidence="2" id="KW-1185">Reference proteome</keyword>
<dbReference type="HOGENOM" id="CLU_066192_46_2_0"/>
<proteinExistence type="predicted"/>
<evidence type="ECO:0000313" key="2">
    <source>
        <dbReference type="Proteomes" id="UP000002975"/>
    </source>
</evidence>
<dbReference type="Proteomes" id="UP000002975">
    <property type="component" value="Unassembled WGS sequence"/>
</dbReference>
<dbReference type="BioCyc" id="FSP469605-HMP:GTSP-1638-MONOMER"/>
<gene>
    <name evidence="1" type="ORF">FSBG_01595</name>
</gene>
<accession>E5BHX5</accession>
<evidence type="ECO:0008006" key="3">
    <source>
        <dbReference type="Google" id="ProtNLM"/>
    </source>
</evidence>
<dbReference type="OrthoDB" id="1912087at2"/>
<evidence type="ECO:0000313" key="1">
    <source>
        <dbReference type="EMBL" id="EFS22098.1"/>
    </source>
</evidence>
<reference evidence="1 2" key="1">
    <citation type="submission" date="2009-02" db="EMBL/GenBank/DDBJ databases">
        <title>The Genome Sequence of Fusobacterium sp. 3_1_5R.</title>
        <authorList>
            <consortium name="The Broad Institute Genome Sequencing Platform"/>
            <person name="Ward D."/>
            <person name="Young S.K."/>
            <person name="Kodira C.D."/>
            <person name="Zeng Q."/>
            <person name="Koehrsen M."/>
            <person name="Alvarado L."/>
            <person name="Berlin A."/>
            <person name="Borenstein D."/>
            <person name="Chen Z."/>
            <person name="Engels R."/>
            <person name="Freedman E."/>
            <person name="Gellesch M."/>
            <person name="Goldberg J."/>
            <person name="Griggs A."/>
            <person name="Gujja S."/>
            <person name="Heiman D."/>
            <person name="Hepburn T."/>
            <person name="Howarth C."/>
            <person name="Jen D."/>
            <person name="Larson L."/>
            <person name="Lewis B."/>
            <person name="Mehta T."/>
            <person name="Park D."/>
            <person name="Pearson M."/>
            <person name="Roberts A."/>
            <person name="Saif S."/>
            <person name="Shea T."/>
            <person name="Shenoy N."/>
            <person name="Sisk P."/>
            <person name="Stolte C."/>
            <person name="Sykes S."/>
            <person name="Walk T."/>
            <person name="White J."/>
            <person name="Yandava C."/>
            <person name="Allen-Vercoe E."/>
            <person name="Strauss J."/>
            <person name="Ambrose C."/>
            <person name="Lander E."/>
            <person name="Nusbaum C."/>
            <person name="Galagan J."/>
            <person name="Birren B."/>
        </authorList>
    </citation>
    <scope>NUCLEOTIDE SEQUENCE [LARGE SCALE GENOMIC DNA]</scope>
    <source>
        <strain evidence="1 2">3_1_5R</strain>
    </source>
</reference>
<dbReference type="AlphaFoldDB" id="E5BHX5"/>
<organism evidence="1 2">
    <name type="scientific">Fusobacterium gonidiaformans 3-1-5R</name>
    <dbReference type="NCBI Taxonomy" id="469605"/>
    <lineage>
        <taxon>Bacteria</taxon>
        <taxon>Fusobacteriati</taxon>
        <taxon>Fusobacteriota</taxon>
        <taxon>Fusobacteriia</taxon>
        <taxon>Fusobacteriales</taxon>
        <taxon>Fusobacteriaceae</taxon>
        <taxon>Fusobacterium</taxon>
    </lineage>
</organism>